<evidence type="ECO:0000259" key="12">
    <source>
        <dbReference type="Pfam" id="PF02517"/>
    </source>
</evidence>
<evidence type="ECO:0000256" key="7">
    <source>
        <dbReference type="ARBA" id="ARBA00022989"/>
    </source>
</evidence>
<feature type="transmembrane region" description="Helical" evidence="11">
    <location>
        <begin position="174"/>
        <end position="202"/>
    </location>
</feature>
<feature type="transmembrane region" description="Helical" evidence="11">
    <location>
        <begin position="54"/>
        <end position="78"/>
    </location>
</feature>
<comment type="caution">
    <text evidence="13">The sequence shown here is derived from an EMBL/GenBank/DDBJ whole genome shotgun (WGS) entry which is preliminary data.</text>
</comment>
<evidence type="ECO:0000256" key="5">
    <source>
        <dbReference type="ARBA" id="ARBA00022801"/>
    </source>
</evidence>
<keyword evidence="5" id="KW-0378">Hydrolase</keyword>
<keyword evidence="8 11" id="KW-0472">Membrane</keyword>
<keyword evidence="7 11" id="KW-1133">Transmembrane helix</keyword>
<feature type="transmembrane region" description="Helical" evidence="11">
    <location>
        <begin position="148"/>
        <end position="168"/>
    </location>
</feature>
<evidence type="ECO:0000313" key="13">
    <source>
        <dbReference type="EMBL" id="KAK1287623.1"/>
    </source>
</evidence>
<dbReference type="Pfam" id="PF02517">
    <property type="entry name" value="Rce1-like"/>
    <property type="match status" value="1"/>
</dbReference>
<accession>A0AAV9CEZ6</accession>
<evidence type="ECO:0000256" key="3">
    <source>
        <dbReference type="ARBA" id="ARBA00022670"/>
    </source>
</evidence>
<feature type="transmembrane region" description="Helical" evidence="11">
    <location>
        <begin position="223"/>
        <end position="245"/>
    </location>
</feature>
<evidence type="ECO:0000256" key="1">
    <source>
        <dbReference type="ARBA" id="ARBA00004477"/>
    </source>
</evidence>
<comment type="catalytic activity">
    <reaction evidence="9">
        <text>Hydrolyzes the peptide bond -P2-(S-farnesyl or geranylgeranyl)C-P1'-P2'-P3'-COOH where P1' and P2' are amino acids with aliphatic sidechains and P3' is any C-terminal residue.</text>
        <dbReference type="EC" id="3.4.26.1"/>
    </reaction>
</comment>
<dbReference type="InterPro" id="IPR039731">
    <property type="entry name" value="Rce1"/>
</dbReference>
<keyword evidence="6" id="KW-0256">Endoplasmic reticulum</keyword>
<dbReference type="EC" id="3.4.26.1" evidence="10"/>
<keyword evidence="14" id="KW-1185">Reference proteome</keyword>
<gene>
    <name evidence="13" type="primary">FACE2</name>
    <name evidence="13" type="ORF">QJS10_CPB19g00378</name>
</gene>
<dbReference type="GO" id="GO:0071586">
    <property type="term" value="P:CAAX-box protein processing"/>
    <property type="evidence" value="ECO:0007669"/>
    <property type="project" value="InterPro"/>
</dbReference>
<dbReference type="PROSITE" id="PS51257">
    <property type="entry name" value="PROKAR_LIPOPROTEIN"/>
    <property type="match status" value="1"/>
</dbReference>
<organism evidence="13 14">
    <name type="scientific">Acorus calamus</name>
    <name type="common">Sweet flag</name>
    <dbReference type="NCBI Taxonomy" id="4465"/>
    <lineage>
        <taxon>Eukaryota</taxon>
        <taxon>Viridiplantae</taxon>
        <taxon>Streptophyta</taxon>
        <taxon>Embryophyta</taxon>
        <taxon>Tracheophyta</taxon>
        <taxon>Spermatophyta</taxon>
        <taxon>Magnoliopsida</taxon>
        <taxon>Liliopsida</taxon>
        <taxon>Acoraceae</taxon>
        <taxon>Acorus</taxon>
    </lineage>
</organism>
<feature type="domain" description="CAAX prenyl protease 2/Lysostaphin resistance protein A-like" evidence="12">
    <location>
        <begin position="159"/>
        <end position="264"/>
    </location>
</feature>
<dbReference type="PANTHER" id="PTHR13046">
    <property type="entry name" value="PROTEASE U48 CAAX PRENYL PROTEASE RCE1"/>
    <property type="match status" value="1"/>
</dbReference>
<dbReference type="GO" id="GO:0004222">
    <property type="term" value="F:metalloendopeptidase activity"/>
    <property type="evidence" value="ECO:0007669"/>
    <property type="project" value="InterPro"/>
</dbReference>
<evidence type="ECO:0000256" key="8">
    <source>
        <dbReference type="ARBA" id="ARBA00023136"/>
    </source>
</evidence>
<comment type="similarity">
    <text evidence="2">Belongs to the peptidase U48 family.</text>
</comment>
<evidence type="ECO:0000256" key="4">
    <source>
        <dbReference type="ARBA" id="ARBA00022692"/>
    </source>
</evidence>
<evidence type="ECO:0000256" key="9">
    <source>
        <dbReference type="ARBA" id="ARBA00047280"/>
    </source>
</evidence>
<dbReference type="PANTHER" id="PTHR13046:SF0">
    <property type="entry name" value="CAAX PRENYL PROTEASE 2"/>
    <property type="match status" value="1"/>
</dbReference>
<dbReference type="Proteomes" id="UP001180020">
    <property type="component" value="Unassembled WGS sequence"/>
</dbReference>
<evidence type="ECO:0000256" key="6">
    <source>
        <dbReference type="ARBA" id="ARBA00022824"/>
    </source>
</evidence>
<keyword evidence="3 13" id="KW-0645">Protease</keyword>
<dbReference type="InterPro" id="IPR003675">
    <property type="entry name" value="Rce1/LyrA-like_dom"/>
</dbReference>
<evidence type="ECO:0000313" key="14">
    <source>
        <dbReference type="Proteomes" id="UP001180020"/>
    </source>
</evidence>
<feature type="transmembrane region" description="Helical" evidence="11">
    <location>
        <begin position="20"/>
        <end position="42"/>
    </location>
</feature>
<evidence type="ECO:0000256" key="10">
    <source>
        <dbReference type="ARBA" id="ARBA00049729"/>
    </source>
</evidence>
<evidence type="ECO:0000256" key="2">
    <source>
        <dbReference type="ARBA" id="ARBA00006897"/>
    </source>
</evidence>
<sequence>MERSGAPPTGEAEGVPPVTAVAACAAMAAFYVAVLYSPTVVLRLPPPLSLESFLFRRFACAAVSSAVSVFLCSLLLPIRNIHGAMPFFGIYSVRADHMWQALVIPLLLTSLLYSSSLVSRIWSLYSSRKEVGSYSISAENMKIITQKFVCWIRLLSCNVFAWRTYIVAPLTEEIVFRACMIPLLLCGGFKTYKIIFFSPVFFSLAHLHHFWELHLQRYSFRRASLTVGLQLGYTVIFGWYASFLLIRTGHLISPIVAHMLCNVMGLPLLSSPQLKGTVSIAFVIGVTCFFWFLFPATSPDIYNERADNCKCWHGYCSWK</sequence>
<comment type="subcellular location">
    <subcellularLocation>
        <location evidence="1">Endoplasmic reticulum membrane</location>
        <topology evidence="1">Multi-pass membrane protein</topology>
    </subcellularLocation>
</comment>
<dbReference type="GO" id="GO:0005789">
    <property type="term" value="C:endoplasmic reticulum membrane"/>
    <property type="evidence" value="ECO:0007669"/>
    <property type="project" value="UniProtKB-SubCell"/>
</dbReference>
<reference evidence="13" key="2">
    <citation type="submission" date="2023-06" db="EMBL/GenBank/DDBJ databases">
        <authorList>
            <person name="Ma L."/>
            <person name="Liu K.-W."/>
            <person name="Li Z."/>
            <person name="Hsiao Y.-Y."/>
            <person name="Qi Y."/>
            <person name="Fu T."/>
            <person name="Tang G."/>
            <person name="Zhang D."/>
            <person name="Sun W.-H."/>
            <person name="Liu D.-K."/>
            <person name="Li Y."/>
            <person name="Chen G.-Z."/>
            <person name="Liu X.-D."/>
            <person name="Liao X.-Y."/>
            <person name="Jiang Y.-T."/>
            <person name="Yu X."/>
            <person name="Hao Y."/>
            <person name="Huang J."/>
            <person name="Zhao X.-W."/>
            <person name="Ke S."/>
            <person name="Chen Y.-Y."/>
            <person name="Wu W.-L."/>
            <person name="Hsu J.-L."/>
            <person name="Lin Y.-F."/>
            <person name="Huang M.-D."/>
            <person name="Li C.-Y."/>
            <person name="Huang L."/>
            <person name="Wang Z.-W."/>
            <person name="Zhao X."/>
            <person name="Zhong W.-Y."/>
            <person name="Peng D.-H."/>
            <person name="Ahmad S."/>
            <person name="Lan S."/>
            <person name="Zhang J.-S."/>
            <person name="Tsai W.-C."/>
            <person name="Van De Peer Y."/>
            <person name="Liu Z.-J."/>
        </authorList>
    </citation>
    <scope>NUCLEOTIDE SEQUENCE</scope>
    <source>
        <strain evidence="13">CP</strain>
        <tissue evidence="13">Leaves</tissue>
    </source>
</reference>
<reference evidence="13" key="1">
    <citation type="journal article" date="2023" name="Nat. Commun.">
        <title>Diploid and tetraploid genomes of Acorus and the evolution of monocots.</title>
        <authorList>
            <person name="Ma L."/>
            <person name="Liu K.W."/>
            <person name="Li Z."/>
            <person name="Hsiao Y.Y."/>
            <person name="Qi Y."/>
            <person name="Fu T."/>
            <person name="Tang G.D."/>
            <person name="Zhang D."/>
            <person name="Sun W.H."/>
            <person name="Liu D.K."/>
            <person name="Li Y."/>
            <person name="Chen G.Z."/>
            <person name="Liu X.D."/>
            <person name="Liao X.Y."/>
            <person name="Jiang Y.T."/>
            <person name="Yu X."/>
            <person name="Hao Y."/>
            <person name="Huang J."/>
            <person name="Zhao X.W."/>
            <person name="Ke S."/>
            <person name="Chen Y.Y."/>
            <person name="Wu W.L."/>
            <person name="Hsu J.L."/>
            <person name="Lin Y.F."/>
            <person name="Huang M.D."/>
            <person name="Li C.Y."/>
            <person name="Huang L."/>
            <person name="Wang Z.W."/>
            <person name="Zhao X."/>
            <person name="Zhong W.Y."/>
            <person name="Peng D.H."/>
            <person name="Ahmad S."/>
            <person name="Lan S."/>
            <person name="Zhang J.S."/>
            <person name="Tsai W.C."/>
            <person name="Van de Peer Y."/>
            <person name="Liu Z.J."/>
        </authorList>
    </citation>
    <scope>NUCLEOTIDE SEQUENCE</scope>
    <source>
        <strain evidence="13">CP</strain>
    </source>
</reference>
<protein>
    <recommendedName>
        <fullName evidence="10">intramembrane prenyl-peptidase Rce1</fullName>
        <ecNumber evidence="10">3.4.26.1</ecNumber>
    </recommendedName>
</protein>
<feature type="transmembrane region" description="Helical" evidence="11">
    <location>
        <begin position="276"/>
        <end position="294"/>
    </location>
</feature>
<dbReference type="EMBL" id="JAUJYO010000019">
    <property type="protein sequence ID" value="KAK1287623.1"/>
    <property type="molecule type" value="Genomic_DNA"/>
</dbReference>
<name>A0AAV9CEZ6_ACOCL</name>
<feature type="transmembrane region" description="Helical" evidence="11">
    <location>
        <begin position="98"/>
        <end position="119"/>
    </location>
</feature>
<evidence type="ECO:0000256" key="11">
    <source>
        <dbReference type="SAM" id="Phobius"/>
    </source>
</evidence>
<keyword evidence="4 11" id="KW-0812">Transmembrane</keyword>
<dbReference type="AlphaFoldDB" id="A0AAV9CEZ6"/>
<proteinExistence type="inferred from homology"/>